<keyword evidence="2" id="KW-0812">Transmembrane</keyword>
<feature type="region of interest" description="Disordered" evidence="1">
    <location>
        <begin position="411"/>
        <end position="464"/>
    </location>
</feature>
<evidence type="ECO:0000256" key="3">
    <source>
        <dbReference type="SAM" id="SignalP"/>
    </source>
</evidence>
<evidence type="ECO:0008006" key="6">
    <source>
        <dbReference type="Google" id="ProtNLM"/>
    </source>
</evidence>
<feature type="compositionally biased region" description="Low complexity" evidence="1">
    <location>
        <begin position="411"/>
        <end position="452"/>
    </location>
</feature>
<dbReference type="Proteomes" id="UP000322245">
    <property type="component" value="Unassembled WGS sequence"/>
</dbReference>
<gene>
    <name evidence="4" type="ORF">B9479_002211</name>
</gene>
<protein>
    <recommendedName>
        <fullName evidence="6">Hyphally-regulated cell wall protein N-terminal domain-containing protein</fullName>
    </recommendedName>
</protein>
<keyword evidence="2" id="KW-1133">Transmembrane helix</keyword>
<evidence type="ECO:0000256" key="1">
    <source>
        <dbReference type="SAM" id="MobiDB-lite"/>
    </source>
</evidence>
<organism evidence="4 5">
    <name type="scientific">Cryptococcus floricola</name>
    <dbReference type="NCBI Taxonomy" id="2591691"/>
    <lineage>
        <taxon>Eukaryota</taxon>
        <taxon>Fungi</taxon>
        <taxon>Dikarya</taxon>
        <taxon>Basidiomycota</taxon>
        <taxon>Agaricomycotina</taxon>
        <taxon>Tremellomycetes</taxon>
        <taxon>Tremellales</taxon>
        <taxon>Cryptococcaceae</taxon>
        <taxon>Cryptococcus</taxon>
    </lineage>
</organism>
<feature type="compositionally biased region" description="Polar residues" evidence="1">
    <location>
        <begin position="237"/>
        <end position="266"/>
    </location>
</feature>
<evidence type="ECO:0000313" key="5">
    <source>
        <dbReference type="Proteomes" id="UP000322245"/>
    </source>
</evidence>
<keyword evidence="5" id="KW-1185">Reference proteome</keyword>
<dbReference type="EMBL" id="NIDF01000016">
    <property type="protein sequence ID" value="TYJ57110.1"/>
    <property type="molecule type" value="Genomic_DNA"/>
</dbReference>
<feature type="transmembrane region" description="Helical" evidence="2">
    <location>
        <begin position="587"/>
        <end position="606"/>
    </location>
</feature>
<keyword evidence="2" id="KW-0472">Membrane</keyword>
<evidence type="ECO:0000313" key="4">
    <source>
        <dbReference type="EMBL" id="TYJ57110.1"/>
    </source>
</evidence>
<feature type="region of interest" description="Disordered" evidence="1">
    <location>
        <begin position="220"/>
        <end position="398"/>
    </location>
</feature>
<name>A0A5D3B4K4_9TREE</name>
<feature type="compositionally biased region" description="Low complexity" evidence="1">
    <location>
        <begin position="506"/>
        <end position="572"/>
    </location>
</feature>
<feature type="compositionally biased region" description="Gly residues" evidence="1">
    <location>
        <begin position="322"/>
        <end position="337"/>
    </location>
</feature>
<sequence>MASVRSKTRTKTKPCPLSPLTRSTPLLLLLVLAKRATGQYIPPQAVGLRRAAGFERDDSGERWTQSSTSRSLYLVSSSDFCLFGPPSPSSKISEAGGNVVSWCTSEQHGSRLIPDGTLRGVTYVKAPGWVQVSGTGDFTQINIAEGDYGGQFDSGDNTPDGAALYTTDDNQAADSWITMISADTFCLRACSDPTYCPLDYDEMGCYFYTSNGVGWDGVYQDCEGDDGDPPGVVDGETYTQGNDPTPTPSTPAVSNCNPGSSVANGQSATASAASSDSSDSSESGSSSDSSGDASESGSGSTSWVPVQTCVPCTDTASASGSGETGSGGASSAAGGGSSAAESGESSAAGSSATAKSGSSASGSAGSSAAGSASGSGSEAGGENGGTQQVGITQLSGGSVAAVQISASSSVNASTYSGSIPSPSNSASESSGSSGGSSTITSAPASTGTSAAGGENGGDALGARGWLVKKDEETTTSDGKCCFTTWTPSVVSGAQETGAASSGGGSSSAKGSSSGSGSVALSGAKTAGSSSTGVKDVSASSASGSVRSSGTLGSESSTVSGNTSGNGTNDTSGALRLEITGIGSGMGMLLWTAGVAVMGVVVSSSMLL</sequence>
<comment type="caution">
    <text evidence="4">The sequence shown here is derived from an EMBL/GenBank/DDBJ whole genome shotgun (WGS) entry which is preliminary data.</text>
</comment>
<evidence type="ECO:0000256" key="2">
    <source>
        <dbReference type="SAM" id="Phobius"/>
    </source>
</evidence>
<feature type="compositionally biased region" description="Low complexity" evidence="1">
    <location>
        <begin position="267"/>
        <end position="302"/>
    </location>
</feature>
<proteinExistence type="predicted"/>
<feature type="region of interest" description="Disordered" evidence="1">
    <location>
        <begin position="494"/>
        <end position="572"/>
    </location>
</feature>
<reference evidence="4 5" key="1">
    <citation type="submission" date="2017-05" db="EMBL/GenBank/DDBJ databases">
        <title>The Genome Sequence of Tsuchiyaea wingfieldii DSM 27421.</title>
        <authorList>
            <person name="Cuomo C."/>
            <person name="Passer A."/>
            <person name="Billmyre B."/>
            <person name="Heitman J."/>
        </authorList>
    </citation>
    <scope>NUCLEOTIDE SEQUENCE [LARGE SCALE GENOMIC DNA]</scope>
    <source>
        <strain evidence="4 5">DSM 27421</strain>
    </source>
</reference>
<feature type="compositionally biased region" description="Low complexity" evidence="1">
    <location>
        <begin position="338"/>
        <end position="376"/>
    </location>
</feature>
<feature type="signal peptide" evidence="3">
    <location>
        <begin position="1"/>
        <end position="38"/>
    </location>
</feature>
<keyword evidence="3" id="KW-0732">Signal</keyword>
<dbReference type="AlphaFoldDB" id="A0A5D3B4K4"/>
<accession>A0A5D3B4K4</accession>
<feature type="chain" id="PRO_5022723300" description="Hyphally-regulated cell wall protein N-terminal domain-containing protein" evidence="3">
    <location>
        <begin position="39"/>
        <end position="607"/>
    </location>
</feature>